<keyword evidence="3" id="KW-1185">Reference proteome</keyword>
<proteinExistence type="predicted"/>
<sequence length="177" mass="19946">MAKNFVKNAWANKKTGKKPPPIDSDENQNAVPNLYSENSLSVQLSSYISEYLIGLNYKEDVIYGSLRLAFTSLACIIGIAAAFSSLSPLVNSWIRYLVGVRIFVEASLDASSSQLKLTFRSRKKIDSVVGYIGEFFHSDGFLCEEEMQEDLQYLLQKQDAATEDSTEMKRIHKKKEN</sequence>
<keyword evidence="1" id="KW-0472">Membrane</keyword>
<evidence type="ECO:0000256" key="1">
    <source>
        <dbReference type="SAM" id="Phobius"/>
    </source>
</evidence>
<name>A0ABQ7JDG4_9APIC</name>
<dbReference type="Proteomes" id="UP000823046">
    <property type="component" value="Unassembled WGS sequence"/>
</dbReference>
<feature type="transmembrane region" description="Helical" evidence="1">
    <location>
        <begin position="68"/>
        <end position="87"/>
    </location>
</feature>
<reference evidence="2 3" key="1">
    <citation type="journal article" date="2020" name="bioRxiv">
        <title>Metabolic contributions of an alphaproteobacterial endosymbiont in the apicomplexan Cardiosporidium cionae.</title>
        <authorList>
            <person name="Hunter E.S."/>
            <person name="Paight C.J."/>
            <person name="Lane C.E."/>
        </authorList>
    </citation>
    <scope>NUCLEOTIDE SEQUENCE [LARGE SCALE GENOMIC DNA]</scope>
    <source>
        <strain evidence="2">ESH_2018</strain>
    </source>
</reference>
<protein>
    <submittedName>
        <fullName evidence="2">Uncharacterized protein</fullName>
    </submittedName>
</protein>
<gene>
    <name evidence="2" type="ORF">IE077_001378</name>
</gene>
<keyword evidence="1" id="KW-1133">Transmembrane helix</keyword>
<keyword evidence="1" id="KW-0812">Transmembrane</keyword>
<dbReference type="EMBL" id="JADAQX010000110">
    <property type="protein sequence ID" value="KAF8821909.1"/>
    <property type="molecule type" value="Genomic_DNA"/>
</dbReference>
<comment type="caution">
    <text evidence="2">The sequence shown here is derived from an EMBL/GenBank/DDBJ whole genome shotgun (WGS) entry which is preliminary data.</text>
</comment>
<evidence type="ECO:0000313" key="2">
    <source>
        <dbReference type="EMBL" id="KAF8821909.1"/>
    </source>
</evidence>
<evidence type="ECO:0000313" key="3">
    <source>
        <dbReference type="Proteomes" id="UP000823046"/>
    </source>
</evidence>
<organism evidence="2 3">
    <name type="scientific">Cardiosporidium cionae</name>
    <dbReference type="NCBI Taxonomy" id="476202"/>
    <lineage>
        <taxon>Eukaryota</taxon>
        <taxon>Sar</taxon>
        <taxon>Alveolata</taxon>
        <taxon>Apicomplexa</taxon>
        <taxon>Aconoidasida</taxon>
        <taxon>Nephromycida</taxon>
        <taxon>Cardiosporidium</taxon>
    </lineage>
</organism>
<accession>A0ABQ7JDG4</accession>